<dbReference type="PRINTS" id="PR00120">
    <property type="entry name" value="HATPASE"/>
</dbReference>
<comment type="caution">
    <text evidence="21">The sequence shown here is derived from an EMBL/GenBank/DDBJ whole genome shotgun (WGS) entry which is preliminary data.</text>
</comment>
<evidence type="ECO:0000256" key="17">
    <source>
        <dbReference type="ARBA" id="ARBA00071631"/>
    </source>
</evidence>
<dbReference type="InterPro" id="IPR036412">
    <property type="entry name" value="HAD-like_sf"/>
</dbReference>
<evidence type="ECO:0000256" key="14">
    <source>
        <dbReference type="ARBA" id="ARBA00023065"/>
    </source>
</evidence>
<keyword evidence="8 18" id="KW-0547">Nucleotide-binding</keyword>
<dbReference type="NCBIfam" id="TIGR01494">
    <property type="entry name" value="ATPase_P-type"/>
    <property type="match status" value="2"/>
</dbReference>
<feature type="compositionally biased region" description="Basic and acidic residues" evidence="19">
    <location>
        <begin position="920"/>
        <end position="930"/>
    </location>
</feature>
<dbReference type="InterPro" id="IPR023214">
    <property type="entry name" value="HAD_sf"/>
</dbReference>
<dbReference type="Gene3D" id="3.40.50.1000">
    <property type="entry name" value="HAD superfamily/HAD-like"/>
    <property type="match status" value="1"/>
</dbReference>
<evidence type="ECO:0000256" key="9">
    <source>
        <dbReference type="ARBA" id="ARBA00022781"/>
    </source>
</evidence>
<feature type="transmembrane region" description="Helical" evidence="18">
    <location>
        <begin position="65"/>
        <end position="88"/>
    </location>
</feature>
<dbReference type="NCBIfam" id="TIGR01647">
    <property type="entry name" value="ATPase-IIIA_H"/>
    <property type="match status" value="1"/>
</dbReference>
<evidence type="ECO:0000313" key="22">
    <source>
        <dbReference type="Proteomes" id="UP000823388"/>
    </source>
</evidence>
<comment type="subcellular location">
    <subcellularLocation>
        <location evidence="18">Cell membrane</location>
        <topology evidence="18">Multi-pass membrane protein</topology>
    </subcellularLocation>
    <subcellularLocation>
        <location evidence="1">Membrane</location>
        <topology evidence="1">Multi-pass membrane protein</topology>
    </subcellularLocation>
</comment>
<keyword evidence="9 18" id="KW-0375">Hydrogen ion transport</keyword>
<organism evidence="21 22">
    <name type="scientific">Panicum virgatum</name>
    <name type="common">Blackwell switchgrass</name>
    <dbReference type="NCBI Taxonomy" id="38727"/>
    <lineage>
        <taxon>Eukaryota</taxon>
        <taxon>Viridiplantae</taxon>
        <taxon>Streptophyta</taxon>
        <taxon>Embryophyta</taxon>
        <taxon>Tracheophyta</taxon>
        <taxon>Spermatophyta</taxon>
        <taxon>Magnoliopsida</taxon>
        <taxon>Liliopsida</taxon>
        <taxon>Poales</taxon>
        <taxon>Poaceae</taxon>
        <taxon>PACMAD clade</taxon>
        <taxon>Panicoideae</taxon>
        <taxon>Panicodae</taxon>
        <taxon>Paniceae</taxon>
        <taxon>Panicinae</taxon>
        <taxon>Panicum</taxon>
        <taxon>Panicum sect. Hiantes</taxon>
    </lineage>
</organism>
<dbReference type="InterPro" id="IPR001757">
    <property type="entry name" value="P_typ_ATPase"/>
</dbReference>
<dbReference type="SFLD" id="SFLDF00027">
    <property type="entry name" value="p-type_atpase"/>
    <property type="match status" value="1"/>
</dbReference>
<dbReference type="FunFam" id="2.70.150.10:FF:000004">
    <property type="entry name" value="Plasma membrane ATPase"/>
    <property type="match status" value="1"/>
</dbReference>
<name>A0A8T0W1M3_PANVG</name>
<evidence type="ECO:0000256" key="15">
    <source>
        <dbReference type="ARBA" id="ARBA00023136"/>
    </source>
</evidence>
<protein>
    <recommendedName>
        <fullName evidence="17 18">Plasma membrane ATPase</fullName>
        <ecNumber evidence="3 18">7.1.2.1</ecNumber>
    </recommendedName>
</protein>
<evidence type="ECO:0000256" key="18">
    <source>
        <dbReference type="RuleBase" id="RU362083"/>
    </source>
</evidence>
<dbReference type="GO" id="GO:0120029">
    <property type="term" value="P:proton export across plasma membrane"/>
    <property type="evidence" value="ECO:0007669"/>
    <property type="project" value="UniProtKB-UniRule"/>
</dbReference>
<dbReference type="PANTHER" id="PTHR42861">
    <property type="entry name" value="CALCIUM-TRANSPORTING ATPASE"/>
    <property type="match status" value="1"/>
</dbReference>
<dbReference type="AlphaFoldDB" id="A0A8T0W1M3"/>
<evidence type="ECO:0000256" key="7">
    <source>
        <dbReference type="ARBA" id="ARBA00022723"/>
    </source>
</evidence>
<comment type="similarity">
    <text evidence="2 18">Belongs to the cation transport ATPase (P-type) (TC 3.A.3) family. Type IIIA subfamily.</text>
</comment>
<dbReference type="InterPro" id="IPR008250">
    <property type="entry name" value="ATPase_P-typ_transduc_dom_A_sf"/>
</dbReference>
<feature type="transmembrane region" description="Helical" evidence="18">
    <location>
        <begin position="714"/>
        <end position="736"/>
    </location>
</feature>
<evidence type="ECO:0000256" key="12">
    <source>
        <dbReference type="ARBA" id="ARBA00022967"/>
    </source>
</evidence>
<sequence>MEDKASNLDAVLKEAVDLENIPIDEVFENLRCSPQGLTTAQAEQRLTIFGPNKLEEKQESKVLKFLGFMWNPLSWVMEAAAIMAIALANGGGKPPDWQDFVGIITLLIINSTISFIEENNAGNAAAALMARLAPKAKVLRNGRWSEEESAILVPGDIISVKLGDIIPADARLLEGDPLKIDQSALTGESLPVTKGPGDGVYSGSTCKQGELEAVVIATGVHTFFGKAAHLVDSTNQVGHFQKVLTAIGNFCICSIAVGMLVEIVVMYPIQHRAYRPGIDNLLVLLIGGIPIAMPTVLSVTMAIGAHRLAQQGAITKRMTAIEEMAGMDVLCSDKTGTLTLNKLTVDKSLIEVFQRGVDQDTVILMAARASRTENQDAIDATIVGMLADPKEARAGVQEIHFLPFNPTDKRTALTYLDREGRMHRVSKGAPEQILHLAHNKSDIERRVRAVIDKFAERGLRALGVAYQEVPDGRKESPGGPWQFIGLLPLFDPPRHDSAETIRRALDLGVNVKMITGDQLAIGKETARRLGMGTNMYPSSALLGQDKDESIATLPVDELIEKADGFAGVFPEHKYEIVKRLQARKHICGMTGDGVNDAPALKKADIGIAVADSTDAARSASDIVLTEPGLSVIISAVLTSRAIFQRMKNYTIYAVSITIRIVLGFMLLALIWKFDFPPFMVLIIAILNDGTIMTISKDRVKPSPQPDSWKLAEIFATGVVLGGYLAMMTVIFFWAAYKTNFFPRVFGVESLEKTAQDDFQKLASAVYLQVSTISQALIFVTRSRSWSFVERPGFLLVFAFLVAQLIATLIAVYANWAFAAIKGIGWGWAGVIWLYNIVFYFPLDIIKFLIRYALSGRAWDLVLEQRVGSRSRGRRISGGQIGSSGGRTLRGRSTGSRHRRQPSSRTRRPSMNSTSSRKRHAGEPRWRGCEK</sequence>
<keyword evidence="22" id="KW-1185">Reference proteome</keyword>
<dbReference type="PROSITE" id="PS00154">
    <property type="entry name" value="ATPASE_E1_E2"/>
    <property type="match status" value="1"/>
</dbReference>
<dbReference type="GO" id="GO:0005524">
    <property type="term" value="F:ATP binding"/>
    <property type="evidence" value="ECO:0007669"/>
    <property type="project" value="UniProtKB-UniRule"/>
</dbReference>
<gene>
    <name evidence="21" type="ORF">PVAP13_2KG103600</name>
</gene>
<dbReference type="SFLD" id="SFLDG00002">
    <property type="entry name" value="C1.7:_P-type_atpase_like"/>
    <property type="match status" value="1"/>
</dbReference>
<dbReference type="PRINTS" id="PR00119">
    <property type="entry name" value="CATATPASE"/>
</dbReference>
<dbReference type="EC" id="7.1.2.1" evidence="3 18"/>
<dbReference type="Gene3D" id="3.40.1110.10">
    <property type="entry name" value="Calcium-transporting ATPase, cytoplasmic domain N"/>
    <property type="match status" value="1"/>
</dbReference>
<dbReference type="Gene3D" id="1.20.1110.10">
    <property type="entry name" value="Calcium-transporting ATPase, transmembrane domain"/>
    <property type="match status" value="1"/>
</dbReference>
<feature type="transmembrane region" description="Helical" evidence="18">
    <location>
        <begin position="243"/>
        <end position="269"/>
    </location>
</feature>
<dbReference type="InterPro" id="IPR023298">
    <property type="entry name" value="ATPase_P-typ_TM_dom_sf"/>
</dbReference>
<dbReference type="Proteomes" id="UP000823388">
    <property type="component" value="Chromosome 2K"/>
</dbReference>
<accession>A0A8T0W1M3</accession>
<evidence type="ECO:0000256" key="19">
    <source>
        <dbReference type="SAM" id="MobiDB-lite"/>
    </source>
</evidence>
<dbReference type="GO" id="GO:0016887">
    <property type="term" value="F:ATP hydrolysis activity"/>
    <property type="evidence" value="ECO:0007669"/>
    <property type="project" value="InterPro"/>
</dbReference>
<feature type="transmembrane region" description="Helical" evidence="18">
    <location>
        <begin position="792"/>
        <end position="817"/>
    </location>
</feature>
<evidence type="ECO:0000256" key="13">
    <source>
        <dbReference type="ARBA" id="ARBA00022989"/>
    </source>
</evidence>
<feature type="transmembrane region" description="Helical" evidence="18">
    <location>
        <begin position="649"/>
        <end position="671"/>
    </location>
</feature>
<evidence type="ECO:0000256" key="1">
    <source>
        <dbReference type="ARBA" id="ARBA00004141"/>
    </source>
</evidence>
<dbReference type="SMART" id="SM00831">
    <property type="entry name" value="Cation_ATPase_N"/>
    <property type="match status" value="1"/>
</dbReference>
<feature type="compositionally biased region" description="Basic residues" evidence="19">
    <location>
        <begin position="894"/>
        <end position="907"/>
    </location>
</feature>
<feature type="transmembrane region" description="Helical" evidence="18">
    <location>
        <begin position="823"/>
        <end position="842"/>
    </location>
</feature>
<dbReference type="FunFam" id="3.40.1110.10:FF:000004">
    <property type="entry name" value="Plasma membrane ATPase"/>
    <property type="match status" value="1"/>
</dbReference>
<keyword evidence="4 18" id="KW-0813">Transport</keyword>
<evidence type="ECO:0000256" key="4">
    <source>
        <dbReference type="ARBA" id="ARBA00022448"/>
    </source>
</evidence>
<dbReference type="SUPFAM" id="SSF81665">
    <property type="entry name" value="Calcium ATPase, transmembrane domain M"/>
    <property type="match status" value="1"/>
</dbReference>
<feature type="region of interest" description="Disordered" evidence="19">
    <location>
        <begin position="872"/>
        <end position="930"/>
    </location>
</feature>
<keyword evidence="11 18" id="KW-0460">Magnesium</keyword>
<dbReference type="InterPro" id="IPR018303">
    <property type="entry name" value="ATPase_P-typ_P_site"/>
</dbReference>
<evidence type="ECO:0000256" key="2">
    <source>
        <dbReference type="ARBA" id="ARBA00008804"/>
    </source>
</evidence>
<dbReference type="FunFam" id="3.40.50.1000:FF:000211">
    <property type="entry name" value="Plasma membrane ATPase"/>
    <property type="match status" value="1"/>
</dbReference>
<keyword evidence="5" id="KW-0597">Phosphoprotein</keyword>
<dbReference type="SUPFAM" id="SSF56784">
    <property type="entry name" value="HAD-like"/>
    <property type="match status" value="1"/>
</dbReference>
<evidence type="ECO:0000256" key="3">
    <source>
        <dbReference type="ARBA" id="ARBA00012476"/>
    </source>
</evidence>
<dbReference type="Pfam" id="PF00122">
    <property type="entry name" value="E1-E2_ATPase"/>
    <property type="match status" value="1"/>
</dbReference>
<feature type="transmembrane region" description="Helical" evidence="18">
    <location>
        <begin position="100"/>
        <end position="116"/>
    </location>
</feature>
<dbReference type="EMBL" id="CM029039">
    <property type="protein sequence ID" value="KAG2640557.1"/>
    <property type="molecule type" value="Genomic_DNA"/>
</dbReference>
<dbReference type="InterPro" id="IPR044492">
    <property type="entry name" value="P_typ_ATPase_HD_dom"/>
</dbReference>
<dbReference type="SUPFAM" id="SSF81653">
    <property type="entry name" value="Calcium ATPase, transduction domain A"/>
    <property type="match status" value="1"/>
</dbReference>
<evidence type="ECO:0000256" key="6">
    <source>
        <dbReference type="ARBA" id="ARBA00022692"/>
    </source>
</evidence>
<dbReference type="GO" id="GO:0008553">
    <property type="term" value="F:P-type proton-exporting transporter activity"/>
    <property type="evidence" value="ECO:0007669"/>
    <property type="project" value="UniProtKB-UniRule"/>
</dbReference>
<evidence type="ECO:0000259" key="20">
    <source>
        <dbReference type="SMART" id="SM00831"/>
    </source>
</evidence>
<evidence type="ECO:0000256" key="8">
    <source>
        <dbReference type="ARBA" id="ARBA00022741"/>
    </source>
</evidence>
<evidence type="ECO:0000313" key="21">
    <source>
        <dbReference type="EMBL" id="KAG2640557.1"/>
    </source>
</evidence>
<feature type="domain" description="Cation-transporting P-type ATPase N-terminal" evidence="20">
    <location>
        <begin position="17"/>
        <end position="89"/>
    </location>
</feature>
<dbReference type="InterPro" id="IPR023299">
    <property type="entry name" value="ATPase_P-typ_cyto_dom_N"/>
</dbReference>
<evidence type="ECO:0000256" key="16">
    <source>
        <dbReference type="ARBA" id="ARBA00048122"/>
    </source>
</evidence>
<dbReference type="GO" id="GO:0046872">
    <property type="term" value="F:metal ion binding"/>
    <property type="evidence" value="ECO:0007669"/>
    <property type="project" value="UniProtKB-KW"/>
</dbReference>
<evidence type="ECO:0000256" key="10">
    <source>
        <dbReference type="ARBA" id="ARBA00022840"/>
    </source>
</evidence>
<keyword evidence="6 18" id="KW-0812">Transmembrane</keyword>
<dbReference type="InterPro" id="IPR059000">
    <property type="entry name" value="ATPase_P-type_domA"/>
</dbReference>
<reference evidence="21" key="1">
    <citation type="submission" date="2020-05" db="EMBL/GenBank/DDBJ databases">
        <title>WGS assembly of Panicum virgatum.</title>
        <authorList>
            <person name="Lovell J.T."/>
            <person name="Jenkins J."/>
            <person name="Shu S."/>
            <person name="Juenger T.E."/>
            <person name="Schmutz J."/>
        </authorList>
    </citation>
    <scope>NUCLEOTIDE SEQUENCE</scope>
    <source>
        <strain evidence="21">AP13</strain>
    </source>
</reference>
<dbReference type="Gene3D" id="2.70.150.10">
    <property type="entry name" value="Calcium-transporting ATPase, cytoplasmic transduction domain A"/>
    <property type="match status" value="1"/>
</dbReference>
<feature type="transmembrane region" description="Helical" evidence="18">
    <location>
        <begin position="281"/>
        <end position="308"/>
    </location>
</feature>
<keyword evidence="10 18" id="KW-0067">ATP-binding</keyword>
<dbReference type="SFLD" id="SFLDS00003">
    <property type="entry name" value="Haloacid_Dehalogenase"/>
    <property type="match status" value="1"/>
</dbReference>
<keyword evidence="7" id="KW-0479">Metal-binding</keyword>
<dbReference type="InterPro" id="IPR004014">
    <property type="entry name" value="ATPase_P-typ_cation-transptr_N"/>
</dbReference>
<keyword evidence="14 18" id="KW-0406">Ion transport</keyword>
<keyword evidence="13 18" id="KW-1133">Transmembrane helix</keyword>
<evidence type="ECO:0000256" key="11">
    <source>
        <dbReference type="ARBA" id="ARBA00022842"/>
    </source>
</evidence>
<keyword evidence="15 18" id="KW-0472">Membrane</keyword>
<comment type="catalytic activity">
    <reaction evidence="16 18">
        <text>ATP + H2O + H(+)(in) = ADP + phosphate + 2 H(+)(out)</text>
        <dbReference type="Rhea" id="RHEA:20852"/>
        <dbReference type="ChEBI" id="CHEBI:15377"/>
        <dbReference type="ChEBI" id="CHEBI:15378"/>
        <dbReference type="ChEBI" id="CHEBI:30616"/>
        <dbReference type="ChEBI" id="CHEBI:43474"/>
        <dbReference type="ChEBI" id="CHEBI:456216"/>
        <dbReference type="EC" id="7.1.2.1"/>
    </reaction>
</comment>
<dbReference type="InterPro" id="IPR006534">
    <property type="entry name" value="P-type_ATPase_IIIA"/>
</dbReference>
<dbReference type="CDD" id="cd02076">
    <property type="entry name" value="P-type_ATPase_H"/>
    <property type="match status" value="1"/>
</dbReference>
<dbReference type="FunFam" id="1.20.1110.10:FF:000045">
    <property type="entry name" value="ATPase 4 plasma membrane-type"/>
    <property type="match status" value="1"/>
</dbReference>
<dbReference type="Pfam" id="PF00690">
    <property type="entry name" value="Cation_ATPase_N"/>
    <property type="match status" value="1"/>
</dbReference>
<evidence type="ECO:0000256" key="5">
    <source>
        <dbReference type="ARBA" id="ARBA00022553"/>
    </source>
</evidence>
<keyword evidence="12 18" id="KW-1278">Translocase</keyword>
<dbReference type="Pfam" id="PF00702">
    <property type="entry name" value="Hydrolase"/>
    <property type="match status" value="1"/>
</dbReference>
<dbReference type="GO" id="GO:0005886">
    <property type="term" value="C:plasma membrane"/>
    <property type="evidence" value="ECO:0007669"/>
    <property type="project" value="UniProtKB-SubCell"/>
</dbReference>
<proteinExistence type="inferred from homology"/>